<feature type="domain" description="HTH luxR-type" evidence="4">
    <location>
        <begin position="265"/>
        <end position="327"/>
    </location>
</feature>
<keyword evidence="1" id="KW-0805">Transcription regulation</keyword>
<dbReference type="Proteomes" id="UP001139646">
    <property type="component" value="Unassembled WGS sequence"/>
</dbReference>
<dbReference type="InterPro" id="IPR016032">
    <property type="entry name" value="Sig_transdc_resp-reg_C-effctor"/>
</dbReference>
<keyword evidence="3" id="KW-0804">Transcription</keyword>
<dbReference type="EMBL" id="JAKKSL010000006">
    <property type="protein sequence ID" value="MCI2285756.1"/>
    <property type="molecule type" value="Genomic_DNA"/>
</dbReference>
<dbReference type="RefSeq" id="WP_242288644.1">
    <property type="nucleotide sequence ID" value="NZ_JAKKSL010000006.1"/>
</dbReference>
<dbReference type="CDD" id="cd06170">
    <property type="entry name" value="LuxR_C_like"/>
    <property type="match status" value="1"/>
</dbReference>
<evidence type="ECO:0000313" key="5">
    <source>
        <dbReference type="EMBL" id="MCI2285756.1"/>
    </source>
</evidence>
<keyword evidence="6" id="KW-1185">Reference proteome</keyword>
<gene>
    <name evidence="5" type="ORF">L3081_23225</name>
</gene>
<reference evidence="5" key="1">
    <citation type="submission" date="2022-01" db="EMBL/GenBank/DDBJ databases">
        <title>Colwellia maritima, isolated from seawater.</title>
        <authorList>
            <person name="Kristyanto S."/>
            <person name="Jung J."/>
            <person name="Jeon C.O."/>
        </authorList>
    </citation>
    <scope>NUCLEOTIDE SEQUENCE</scope>
    <source>
        <strain evidence="5">MSW7</strain>
    </source>
</reference>
<comment type="caution">
    <text evidence="5">The sequence shown here is derived from an EMBL/GenBank/DDBJ whole genome shotgun (WGS) entry which is preliminary data.</text>
</comment>
<protein>
    <submittedName>
        <fullName evidence="5">Helix-turn-helix transcriptional regulator</fullName>
    </submittedName>
</protein>
<name>A0ABS9X687_9GAMM</name>
<dbReference type="PANTHER" id="PTHR44688:SF16">
    <property type="entry name" value="DNA-BINDING TRANSCRIPTIONAL ACTIVATOR DEVR_DOSR"/>
    <property type="match status" value="1"/>
</dbReference>
<keyword evidence="2" id="KW-0238">DNA-binding</keyword>
<dbReference type="Gene3D" id="1.10.10.10">
    <property type="entry name" value="Winged helix-like DNA-binding domain superfamily/Winged helix DNA-binding domain"/>
    <property type="match status" value="1"/>
</dbReference>
<dbReference type="SUPFAM" id="SSF46894">
    <property type="entry name" value="C-terminal effector domain of the bipartite response regulators"/>
    <property type="match status" value="1"/>
</dbReference>
<evidence type="ECO:0000259" key="4">
    <source>
        <dbReference type="PROSITE" id="PS50043"/>
    </source>
</evidence>
<dbReference type="SMART" id="SM00421">
    <property type="entry name" value="HTH_LUXR"/>
    <property type="match status" value="1"/>
</dbReference>
<proteinExistence type="predicted"/>
<dbReference type="InterPro" id="IPR000792">
    <property type="entry name" value="Tscrpt_reg_LuxR_C"/>
</dbReference>
<evidence type="ECO:0000256" key="3">
    <source>
        <dbReference type="ARBA" id="ARBA00023163"/>
    </source>
</evidence>
<dbReference type="InterPro" id="IPR036388">
    <property type="entry name" value="WH-like_DNA-bd_sf"/>
</dbReference>
<dbReference type="PRINTS" id="PR00038">
    <property type="entry name" value="HTHLUXR"/>
</dbReference>
<dbReference type="PROSITE" id="PS50043">
    <property type="entry name" value="HTH_LUXR_2"/>
    <property type="match status" value="1"/>
</dbReference>
<sequence>MKQDKLNQFIARLYLATSKIELAEYRDWALSQLQNLIDFDGAIWSNGHQQTARFHNHTLVNVPESLTQSLLEYLSINPFTTKIFENLGQPIDMRDLIADEDFYRSEIYLKCFKPHGIERILSSIHLDERTGLFTLLTLYRFERDAPFSAQDKLLQKQALFHLLTAAKHALFLQLQQNNDSQTKAYGATEHKNSHKAICDNQGYFHQIQTSFIDLLERYYTNIRGSSTSLLKLPFTLDLTKQAYEIDGLQVKLKPFKDLIIVEIWPQGPLDSLTQREREIVQTLANGLTFKEVARALDLSPSTVSNHLYRIYQKLNIGSKSELFKLLG</sequence>
<evidence type="ECO:0000256" key="2">
    <source>
        <dbReference type="ARBA" id="ARBA00023125"/>
    </source>
</evidence>
<evidence type="ECO:0000256" key="1">
    <source>
        <dbReference type="ARBA" id="ARBA00023015"/>
    </source>
</evidence>
<accession>A0ABS9X687</accession>
<evidence type="ECO:0000313" key="6">
    <source>
        <dbReference type="Proteomes" id="UP001139646"/>
    </source>
</evidence>
<dbReference type="PANTHER" id="PTHR44688">
    <property type="entry name" value="DNA-BINDING TRANSCRIPTIONAL ACTIVATOR DEVR_DOSR"/>
    <property type="match status" value="1"/>
</dbReference>
<dbReference type="Pfam" id="PF00196">
    <property type="entry name" value="GerE"/>
    <property type="match status" value="1"/>
</dbReference>
<organism evidence="5 6">
    <name type="scientific">Colwellia maritima</name>
    <dbReference type="NCBI Taxonomy" id="2912588"/>
    <lineage>
        <taxon>Bacteria</taxon>
        <taxon>Pseudomonadati</taxon>
        <taxon>Pseudomonadota</taxon>
        <taxon>Gammaproteobacteria</taxon>
        <taxon>Alteromonadales</taxon>
        <taxon>Colwelliaceae</taxon>
        <taxon>Colwellia</taxon>
    </lineage>
</organism>